<comment type="subcellular location">
    <subcellularLocation>
        <location evidence="1">Golgi apparatus membrane</location>
        <topology evidence="1">Single-pass type IV membrane protein</topology>
    </subcellularLocation>
</comment>
<reference evidence="14" key="1">
    <citation type="journal article" date="2020" name="Fungal Divers.">
        <title>Resolving the Mortierellaceae phylogeny through synthesis of multi-gene phylogenetics and phylogenomics.</title>
        <authorList>
            <person name="Vandepol N."/>
            <person name="Liber J."/>
            <person name="Desiro A."/>
            <person name="Na H."/>
            <person name="Kennedy M."/>
            <person name="Barry K."/>
            <person name="Grigoriev I.V."/>
            <person name="Miller A.N."/>
            <person name="O'Donnell K."/>
            <person name="Stajich J.E."/>
            <person name="Bonito G."/>
        </authorList>
    </citation>
    <scope>NUCLEOTIDE SEQUENCE</scope>
    <source>
        <strain evidence="14">BC1065</strain>
    </source>
</reference>
<evidence type="ECO:0000256" key="9">
    <source>
        <dbReference type="ARBA" id="ARBA00023136"/>
    </source>
</evidence>
<feature type="compositionally biased region" description="Gly residues" evidence="11">
    <location>
        <begin position="613"/>
        <end position="626"/>
    </location>
</feature>
<sequence length="860" mass="96098">MTDVAFDFLGSDIHSIATTNGAEYGASALSATPTILKEEEDAFSAAISVWRGIHLPDIQKDMDTQSVELLEQQQQSLAGRKKLAEMTREFKKVPEQDKLQQFKALLKAYQAEIDAITKREKASSQAFMNVYNALGQAPDPVTLLKVALDHTSKLNEMAQIQAENARLKDENAALQRQNAAVKSSASHAAKIQQKLTRLESKQEEQIQERVREKEASLREEYEEKIRAAKETEHDLSRQLHHAKDQLKLLRHNHDSTQQTLVDHSQKYEEEVVAKLAELDIVLLDYERANGRISELEGQNELLRQQLDNMQGQGFDNDRVNLLEQTIETQDNELKSLTTAMDNLKTTTKQQTYTLERRVTELQQDIKDKSEALESAKRKLEQYSDYETVKSELEVLKYIEFSSAREQDDDDDWDERVLTLASKHLEKPLEVLLRDKARKLENELTELKVEHDSTLNELDLLRTQYEQISRQWHAQTDLVHRLEEDITRLNASTTHHPYHHHHTSPSSPPPPPPPLSHQQQPPLGMATPASPSFGQSHFEGHHHHDHQATTTNIGGVTLGQIKPETLASSRSMSFGAASASASATVVDPTLSTPPLSTSSPLGGGFGSEPASNASGGGGGGVGGGGGILSIVTSQRDRFRQRNGELEAQLREQSEQISTLKNELSQLQKDNLKMYEKIKFMQSYASDKGMANYPNGGAGVGGGGFGSYASSSAAANNSYAGAGAGGAMVDYSSPFRTRGNHHATTTAGSRKKDDGDDETIPMQIHDPTDRYRNMYEESLNPFEAFHKKEESRRYNDMTVADKAMLSMSRLVLTNKWTRTMLVGYTMGLHFLMAMMLYKMSLWEECRHDHETPNEAHPFVPGE</sequence>
<dbReference type="PANTHER" id="PTHR14043:SF2">
    <property type="entry name" value="HOMEOBOX PROTEIN CUT"/>
    <property type="match status" value="1"/>
</dbReference>
<feature type="region of interest" description="Disordered" evidence="11">
    <location>
        <begin position="734"/>
        <end position="762"/>
    </location>
</feature>
<evidence type="ECO:0000256" key="3">
    <source>
        <dbReference type="ARBA" id="ARBA00018691"/>
    </source>
</evidence>
<feature type="coiled-coil region" evidence="10">
    <location>
        <begin position="285"/>
        <end position="385"/>
    </location>
</feature>
<feature type="compositionally biased region" description="Low complexity" evidence="11">
    <location>
        <begin position="583"/>
        <end position="599"/>
    </location>
</feature>
<feature type="compositionally biased region" description="Pro residues" evidence="11">
    <location>
        <begin position="505"/>
        <end position="514"/>
    </location>
</feature>
<dbReference type="Pfam" id="PF08172">
    <property type="entry name" value="CASP_C"/>
    <property type="match status" value="1"/>
</dbReference>
<feature type="coiled-coil region" evidence="10">
    <location>
        <begin position="429"/>
        <end position="470"/>
    </location>
</feature>
<keyword evidence="7" id="KW-0333">Golgi apparatus</keyword>
<feature type="coiled-coil region" evidence="10">
    <location>
        <begin position="634"/>
        <end position="675"/>
    </location>
</feature>
<keyword evidence="6" id="KW-1133">Transmembrane helix</keyword>
<feature type="domain" description="Cux N-terminal" evidence="13">
    <location>
        <begin position="39"/>
        <end position="151"/>
    </location>
</feature>
<evidence type="ECO:0000256" key="2">
    <source>
        <dbReference type="ARBA" id="ARBA00006415"/>
    </source>
</evidence>
<accession>A0A9P6UAX0</accession>
<dbReference type="Pfam" id="PF25398">
    <property type="entry name" value="CUX1_N"/>
    <property type="match status" value="1"/>
</dbReference>
<comment type="similarity">
    <text evidence="2">Belongs to the CASP family.</text>
</comment>
<keyword evidence="15" id="KW-1185">Reference proteome</keyword>
<evidence type="ECO:0000256" key="7">
    <source>
        <dbReference type="ARBA" id="ARBA00023034"/>
    </source>
</evidence>
<evidence type="ECO:0000256" key="8">
    <source>
        <dbReference type="ARBA" id="ARBA00023054"/>
    </source>
</evidence>
<evidence type="ECO:0000256" key="4">
    <source>
        <dbReference type="ARBA" id="ARBA00022448"/>
    </source>
</evidence>
<evidence type="ECO:0000313" key="14">
    <source>
        <dbReference type="EMBL" id="KAG0266784.1"/>
    </source>
</evidence>
<dbReference type="GO" id="GO:0006891">
    <property type="term" value="P:intra-Golgi vesicle-mediated transport"/>
    <property type="evidence" value="ECO:0007669"/>
    <property type="project" value="InterPro"/>
</dbReference>
<dbReference type="EMBL" id="JAAAJB010000087">
    <property type="protein sequence ID" value="KAG0266784.1"/>
    <property type="molecule type" value="Genomic_DNA"/>
</dbReference>
<organism evidence="14 15">
    <name type="scientific">Actinomortierella ambigua</name>
    <dbReference type="NCBI Taxonomy" id="1343610"/>
    <lineage>
        <taxon>Eukaryota</taxon>
        <taxon>Fungi</taxon>
        <taxon>Fungi incertae sedis</taxon>
        <taxon>Mucoromycota</taxon>
        <taxon>Mortierellomycotina</taxon>
        <taxon>Mortierellomycetes</taxon>
        <taxon>Mortierellales</taxon>
        <taxon>Mortierellaceae</taxon>
        <taxon>Actinomortierella</taxon>
    </lineage>
</organism>
<feature type="compositionally biased region" description="Basic and acidic residues" evidence="11">
    <location>
        <begin position="196"/>
        <end position="211"/>
    </location>
</feature>
<dbReference type="OrthoDB" id="10257567at2759"/>
<evidence type="ECO:0000256" key="5">
    <source>
        <dbReference type="ARBA" id="ARBA00022692"/>
    </source>
</evidence>
<name>A0A9P6UAX0_9FUNG</name>
<keyword evidence="8 10" id="KW-0175">Coiled coil</keyword>
<dbReference type="GO" id="GO:0000139">
    <property type="term" value="C:Golgi membrane"/>
    <property type="evidence" value="ECO:0007669"/>
    <property type="project" value="UniProtKB-SubCell"/>
</dbReference>
<evidence type="ECO:0000256" key="11">
    <source>
        <dbReference type="SAM" id="MobiDB-lite"/>
    </source>
</evidence>
<dbReference type="AlphaFoldDB" id="A0A9P6UAX0"/>
<keyword evidence="9" id="KW-0472">Membrane</keyword>
<evidence type="ECO:0000256" key="10">
    <source>
        <dbReference type="SAM" id="Coils"/>
    </source>
</evidence>
<dbReference type="PANTHER" id="PTHR14043">
    <property type="entry name" value="CCAAT DISPLACEMENT PROTEIN-RELATED"/>
    <property type="match status" value="1"/>
</dbReference>
<dbReference type="Proteomes" id="UP000807716">
    <property type="component" value="Unassembled WGS sequence"/>
</dbReference>
<evidence type="ECO:0000259" key="13">
    <source>
        <dbReference type="Pfam" id="PF25398"/>
    </source>
</evidence>
<evidence type="ECO:0000313" key="15">
    <source>
        <dbReference type="Proteomes" id="UP000807716"/>
    </source>
</evidence>
<dbReference type="InterPro" id="IPR012955">
    <property type="entry name" value="CASP_C"/>
</dbReference>
<evidence type="ECO:0000256" key="1">
    <source>
        <dbReference type="ARBA" id="ARBA00004409"/>
    </source>
</evidence>
<feature type="domain" description="CASP C-terminal" evidence="12">
    <location>
        <begin position="595"/>
        <end position="838"/>
    </location>
</feature>
<proteinExistence type="inferred from homology"/>
<feature type="region of interest" description="Disordered" evidence="11">
    <location>
        <begin position="192"/>
        <end position="211"/>
    </location>
</feature>
<keyword evidence="5" id="KW-0812">Transmembrane</keyword>
<evidence type="ECO:0000259" key="12">
    <source>
        <dbReference type="Pfam" id="PF08172"/>
    </source>
</evidence>
<feature type="region of interest" description="Disordered" evidence="11">
    <location>
        <begin position="583"/>
        <end position="627"/>
    </location>
</feature>
<protein>
    <recommendedName>
        <fullName evidence="3">Protein CASP</fullName>
    </recommendedName>
</protein>
<gene>
    <name evidence="14" type="ORF">DFQ27_009453</name>
</gene>
<dbReference type="InterPro" id="IPR057476">
    <property type="entry name" value="Cux_N"/>
</dbReference>
<comment type="caution">
    <text evidence="14">The sequence shown here is derived from an EMBL/GenBank/DDBJ whole genome shotgun (WGS) entry which is preliminary data.</text>
</comment>
<keyword evidence="4" id="KW-0813">Transport</keyword>
<feature type="region of interest" description="Disordered" evidence="11">
    <location>
        <begin position="493"/>
        <end position="553"/>
    </location>
</feature>
<evidence type="ECO:0000256" key="6">
    <source>
        <dbReference type="ARBA" id="ARBA00022989"/>
    </source>
</evidence>